<dbReference type="AlphaFoldDB" id="A0A5C5TUJ7"/>
<dbReference type="InterPro" id="IPR003615">
    <property type="entry name" value="HNH_nuc"/>
</dbReference>
<evidence type="ECO:0000313" key="4">
    <source>
        <dbReference type="Proteomes" id="UP000320791"/>
    </source>
</evidence>
<accession>A0A5C5TUJ7</accession>
<evidence type="ECO:0000313" key="3">
    <source>
        <dbReference type="EMBL" id="TWT17267.1"/>
    </source>
</evidence>
<proteinExistence type="predicted"/>
<protein>
    <submittedName>
        <fullName evidence="3">HNH endonuclease</fullName>
    </submittedName>
</protein>
<organism evidence="3 4">
    <name type="scientific">Corynebacterium canis</name>
    <dbReference type="NCBI Taxonomy" id="679663"/>
    <lineage>
        <taxon>Bacteria</taxon>
        <taxon>Bacillati</taxon>
        <taxon>Actinomycetota</taxon>
        <taxon>Actinomycetes</taxon>
        <taxon>Mycobacteriales</taxon>
        <taxon>Corynebacteriaceae</taxon>
        <taxon>Corynebacterium</taxon>
    </lineage>
</organism>
<dbReference type="OrthoDB" id="4413566at2"/>
<keyword evidence="3" id="KW-0540">Nuclease</keyword>
<feature type="domain" description="HNH nuclease" evidence="2">
    <location>
        <begin position="302"/>
        <end position="354"/>
    </location>
</feature>
<evidence type="ECO:0000256" key="1">
    <source>
        <dbReference type="SAM" id="MobiDB-lite"/>
    </source>
</evidence>
<dbReference type="Gene3D" id="1.10.30.50">
    <property type="match status" value="1"/>
</dbReference>
<keyword evidence="3" id="KW-0378">Hydrolase</keyword>
<feature type="region of interest" description="Disordered" evidence="1">
    <location>
        <begin position="394"/>
        <end position="413"/>
    </location>
</feature>
<feature type="compositionally biased region" description="Basic and acidic residues" evidence="1">
    <location>
        <begin position="401"/>
        <end position="413"/>
    </location>
</feature>
<dbReference type="Proteomes" id="UP000320791">
    <property type="component" value="Unassembled WGS sequence"/>
</dbReference>
<dbReference type="RefSeq" id="WP_146325709.1">
    <property type="nucleotide sequence ID" value="NZ_CP047080.1"/>
</dbReference>
<evidence type="ECO:0000259" key="2">
    <source>
        <dbReference type="SMART" id="SM00507"/>
    </source>
</evidence>
<keyword evidence="4" id="KW-1185">Reference proteome</keyword>
<dbReference type="GO" id="GO:0004519">
    <property type="term" value="F:endonuclease activity"/>
    <property type="evidence" value="ECO:0007669"/>
    <property type="project" value="UniProtKB-KW"/>
</dbReference>
<dbReference type="SMART" id="SM00507">
    <property type="entry name" value="HNHc"/>
    <property type="match status" value="1"/>
</dbReference>
<keyword evidence="3" id="KW-0255">Endonuclease</keyword>
<gene>
    <name evidence="3" type="ORF">FRX94_12670</name>
</gene>
<dbReference type="CDD" id="cd00085">
    <property type="entry name" value="HNHc"/>
    <property type="match status" value="1"/>
</dbReference>
<name>A0A5C5TUJ7_9CORY</name>
<reference evidence="3 4" key="1">
    <citation type="submission" date="2019-08" db="EMBL/GenBank/DDBJ databases">
        <authorList>
            <person name="Lei W."/>
        </authorList>
    </citation>
    <scope>NUCLEOTIDE SEQUENCE [LARGE SCALE GENOMIC DNA]</scope>
    <source>
        <strain evidence="3 4">CCUG 58627</strain>
    </source>
</reference>
<sequence length="413" mass="46452">MSDARPDVGFLVHNDGNTLGGQEIAHNRDFLAAYLAVTKDVIWEDTNLRRLVRKLALQSAHYSEACMTNIVCGCWLLHAWLPRLKELGLTWGLLDYRMLRTLANHLAAIPDDEDCAEIWEQMDIFLVECLSPTVPNQALPTARWLGNKIRDELVRLGLYDDFKDPNSGRVDFDSPEAPYGVEVLHTSDPSVSVLQVTLATEDAHEARQTIAADAKSEKVPQERVVMNRLCGTLSAREKARQVRIFGVGELTPADHVELVYADGTGQLTINQRRKLMRANSFRYRSIDSVATECFDEHDPTLDQMLLVMLRDGTCRFPGCNVEARFCDTDHIINWEMGGLTTLPNLQCLCRRHHNFKTDRNVMARSDVFGVVTWKLDNLEVTTVPNGPLAGQVKGLESGITGRHDHPTRDEAYS</sequence>
<comment type="caution">
    <text evidence="3">The sequence shown here is derived from an EMBL/GenBank/DDBJ whole genome shotgun (WGS) entry which is preliminary data.</text>
</comment>
<dbReference type="EMBL" id="VOHM01000044">
    <property type="protein sequence ID" value="TWT17267.1"/>
    <property type="molecule type" value="Genomic_DNA"/>
</dbReference>